<dbReference type="EMBL" id="UFVS01000001">
    <property type="protein sequence ID" value="SUX44618.1"/>
    <property type="molecule type" value="Genomic_DNA"/>
</dbReference>
<proteinExistence type="predicted"/>
<dbReference type="AlphaFoldDB" id="A0A381FDS5"/>
<dbReference type="Gene3D" id="2.40.30.10">
    <property type="entry name" value="Translation factors"/>
    <property type="match status" value="1"/>
</dbReference>
<evidence type="ECO:0000256" key="2">
    <source>
        <dbReference type="ARBA" id="ARBA00023134"/>
    </source>
</evidence>
<dbReference type="InterPro" id="IPR009001">
    <property type="entry name" value="Transl_elong_EF1A/Init_IF2_C"/>
</dbReference>
<evidence type="ECO:0000256" key="1">
    <source>
        <dbReference type="ARBA" id="ARBA00022741"/>
    </source>
</evidence>
<organism evidence="3 4">
    <name type="scientific">Chryseobacterium indoltheticum</name>
    <dbReference type="NCBI Taxonomy" id="254"/>
    <lineage>
        <taxon>Bacteria</taxon>
        <taxon>Pseudomonadati</taxon>
        <taxon>Bacteroidota</taxon>
        <taxon>Flavobacteriia</taxon>
        <taxon>Flavobacteriales</taxon>
        <taxon>Weeksellaceae</taxon>
        <taxon>Chryseobacterium group</taxon>
        <taxon>Chryseobacterium</taxon>
    </lineage>
</organism>
<dbReference type="SUPFAM" id="SSF50465">
    <property type="entry name" value="EF-Tu/eEF-1alpha/eIF2-gamma C-terminal domain"/>
    <property type="match status" value="1"/>
</dbReference>
<accession>A0A381FDS5</accession>
<keyword evidence="3" id="KW-0648">Protein biosynthesis</keyword>
<protein>
    <submittedName>
        <fullName evidence="3">Elongation factor Tu</fullName>
    </submittedName>
</protein>
<gene>
    <name evidence="3" type="primary">tuf_1</name>
    <name evidence="3" type="ORF">NCTC13560_02632</name>
</gene>
<keyword evidence="2" id="KW-0342">GTP-binding</keyword>
<dbReference type="Proteomes" id="UP000255231">
    <property type="component" value="Unassembled WGS sequence"/>
</dbReference>
<dbReference type="GO" id="GO:0003746">
    <property type="term" value="F:translation elongation factor activity"/>
    <property type="evidence" value="ECO:0007669"/>
    <property type="project" value="UniProtKB-KW"/>
</dbReference>
<name>A0A381FDS5_9FLAO</name>
<dbReference type="GO" id="GO:0005525">
    <property type="term" value="F:GTP binding"/>
    <property type="evidence" value="ECO:0007669"/>
    <property type="project" value="UniProtKB-KW"/>
</dbReference>
<evidence type="ECO:0000313" key="4">
    <source>
        <dbReference type="Proteomes" id="UP000255231"/>
    </source>
</evidence>
<sequence>MNIKRLPEAQNCSHLIFLHLFYLNFMKKLTHFKALINYHKTEKGGLVTPVSTGFRASFKFPFELVSYLGVQTFTENELIFPGDSIAVDVTLIGAELFLGKLYTGMDFEISDNSGIIGNGLITELYSK</sequence>
<keyword evidence="3" id="KW-0251">Elongation factor</keyword>
<keyword evidence="1" id="KW-0547">Nucleotide-binding</keyword>
<evidence type="ECO:0000313" key="3">
    <source>
        <dbReference type="EMBL" id="SUX44618.1"/>
    </source>
</evidence>
<reference evidence="3 4" key="1">
    <citation type="submission" date="2018-06" db="EMBL/GenBank/DDBJ databases">
        <authorList>
            <consortium name="Pathogen Informatics"/>
            <person name="Doyle S."/>
        </authorList>
    </citation>
    <scope>NUCLEOTIDE SEQUENCE [LARGE SCALE GENOMIC DNA]</scope>
    <source>
        <strain evidence="3 4">NCTC13560</strain>
    </source>
</reference>